<dbReference type="CDD" id="cd02980">
    <property type="entry name" value="TRX_Fd_family"/>
    <property type="match status" value="1"/>
</dbReference>
<gene>
    <name evidence="1" type="ORF">KQ910_07775</name>
</gene>
<name>A0ABS6IH95_9HYPH</name>
<sequence length="116" mass="13102">MSQRDKPADPKPYYEAHVFCCTNRRPAGHPRGCCAERGGEALRDHMKSKAKALGLKNVRINNAGCLDRCELGPTLVIYPEGIWYRVPTKEDVDEVLDTHLLKGGRVERLMLKPEDK</sequence>
<reference evidence="1 2" key="1">
    <citation type="submission" date="2021-06" db="EMBL/GenBank/DDBJ databases">
        <authorList>
            <person name="Lee D.H."/>
        </authorList>
    </citation>
    <scope>NUCLEOTIDE SEQUENCE [LARGE SCALE GENOMIC DNA]</scope>
    <source>
        <strain evidence="1 2">MMS21-HV4-11</strain>
    </source>
</reference>
<dbReference type="RefSeq" id="WP_216958005.1">
    <property type="nucleotide sequence ID" value="NZ_JAHOPB010000001.1"/>
</dbReference>
<comment type="caution">
    <text evidence="1">The sequence shown here is derived from an EMBL/GenBank/DDBJ whole genome shotgun (WGS) entry which is preliminary data.</text>
</comment>
<dbReference type="EMBL" id="JAHOPB010000001">
    <property type="protein sequence ID" value="MBU8873658.1"/>
    <property type="molecule type" value="Genomic_DNA"/>
</dbReference>
<keyword evidence="2" id="KW-1185">Reference proteome</keyword>
<accession>A0ABS6IH95</accession>
<organism evidence="1 2">
    <name type="scientific">Reyranella humidisoli</name>
    <dbReference type="NCBI Taxonomy" id="2849149"/>
    <lineage>
        <taxon>Bacteria</taxon>
        <taxon>Pseudomonadati</taxon>
        <taxon>Pseudomonadota</taxon>
        <taxon>Alphaproteobacteria</taxon>
        <taxon>Hyphomicrobiales</taxon>
        <taxon>Reyranellaceae</taxon>
        <taxon>Reyranella</taxon>
    </lineage>
</organism>
<protein>
    <submittedName>
        <fullName evidence="1">(2Fe-2S) ferredoxin domain-containing protein</fullName>
    </submittedName>
</protein>
<dbReference type="Proteomes" id="UP000727907">
    <property type="component" value="Unassembled WGS sequence"/>
</dbReference>
<evidence type="ECO:0000313" key="2">
    <source>
        <dbReference type="Proteomes" id="UP000727907"/>
    </source>
</evidence>
<evidence type="ECO:0000313" key="1">
    <source>
        <dbReference type="EMBL" id="MBU8873658.1"/>
    </source>
</evidence>
<proteinExistence type="predicted"/>